<evidence type="ECO:0000259" key="6">
    <source>
        <dbReference type="Pfam" id="PF08159"/>
    </source>
</evidence>
<dbReference type="InterPro" id="IPR056750">
    <property type="entry name" value="RRM_ESF1"/>
</dbReference>
<feature type="compositionally biased region" description="Basic residues" evidence="5">
    <location>
        <begin position="61"/>
        <end position="75"/>
    </location>
</feature>
<dbReference type="GO" id="GO:0003723">
    <property type="term" value="F:RNA binding"/>
    <property type="evidence" value="ECO:0007669"/>
    <property type="project" value="TreeGrafter"/>
</dbReference>
<keyword evidence="11" id="KW-1185">Reference proteome</keyword>
<name>A0A1K0FXW9_9BASI</name>
<feature type="compositionally biased region" description="Basic and acidic residues" evidence="5">
    <location>
        <begin position="652"/>
        <end position="663"/>
    </location>
</feature>
<feature type="compositionally biased region" description="Basic residues" evidence="5">
    <location>
        <begin position="243"/>
        <end position="265"/>
    </location>
</feature>
<dbReference type="InterPro" id="IPR039754">
    <property type="entry name" value="Esf1"/>
</dbReference>
<protein>
    <submittedName>
        <fullName evidence="9">Related to ESF1 - 18S rRNA factor, nucleolar protein involved in pre-rRNA processing</fullName>
    </submittedName>
    <submittedName>
        <fullName evidence="8">Related to ESF1-18S rRNA factor, nucleolar protein involved in pre-rRNA processing</fullName>
    </submittedName>
</protein>
<dbReference type="PANTHER" id="PTHR12202:SF0">
    <property type="entry name" value="ESF1 HOMOLOG"/>
    <property type="match status" value="1"/>
</dbReference>
<dbReference type="GO" id="GO:0006364">
    <property type="term" value="P:rRNA processing"/>
    <property type="evidence" value="ECO:0007669"/>
    <property type="project" value="InterPro"/>
</dbReference>
<feature type="domain" description="NUC153" evidence="6">
    <location>
        <begin position="805"/>
        <end position="833"/>
    </location>
</feature>
<feature type="domain" description="ESF1 RRM" evidence="7">
    <location>
        <begin position="271"/>
        <end position="304"/>
    </location>
</feature>
<gene>
    <name evidence="9" type="ORF">UBRO2_01489</name>
    <name evidence="8" type="ORF">UBRO_00301</name>
</gene>
<comment type="subcellular location">
    <subcellularLocation>
        <location evidence="1">Nucleus</location>
        <location evidence="1">Nucleolus</location>
    </subcellularLocation>
</comment>
<feature type="compositionally biased region" description="Acidic residues" evidence="5">
    <location>
        <begin position="102"/>
        <end position="119"/>
    </location>
</feature>
<feature type="domain" description="ESF1 RRM" evidence="7">
    <location>
        <begin position="336"/>
        <end position="461"/>
    </location>
</feature>
<evidence type="ECO:0000256" key="2">
    <source>
        <dbReference type="ARBA" id="ARBA00009087"/>
    </source>
</evidence>
<dbReference type="PANTHER" id="PTHR12202">
    <property type="entry name" value="ESF1 HOMOLOG"/>
    <property type="match status" value="1"/>
</dbReference>
<feature type="compositionally biased region" description="Basic and acidic residues" evidence="5">
    <location>
        <begin position="546"/>
        <end position="556"/>
    </location>
</feature>
<evidence type="ECO:0000313" key="10">
    <source>
        <dbReference type="Proteomes" id="UP000179920"/>
    </source>
</evidence>
<evidence type="ECO:0000256" key="3">
    <source>
        <dbReference type="ARBA" id="ARBA00023054"/>
    </source>
</evidence>
<reference evidence="10" key="1">
    <citation type="submission" date="2016-04" db="EMBL/GenBank/DDBJ databases">
        <authorList>
            <person name="Guldener U."/>
            <person name="Guldener U."/>
        </authorList>
    </citation>
    <scope>NUCLEOTIDE SEQUENCE [LARGE SCALE GENOMIC DNA]</scope>
    <source>
        <strain evidence="10">UB2112</strain>
    </source>
</reference>
<proteinExistence type="inferred from homology"/>
<dbReference type="EMBL" id="LT558118">
    <property type="protein sequence ID" value="SAM71624.1"/>
    <property type="molecule type" value="Genomic_DNA"/>
</dbReference>
<evidence type="ECO:0000256" key="4">
    <source>
        <dbReference type="ARBA" id="ARBA00023242"/>
    </source>
</evidence>
<dbReference type="Pfam" id="PF25121">
    <property type="entry name" value="RRM_ESF1"/>
    <property type="match status" value="2"/>
</dbReference>
<evidence type="ECO:0000256" key="5">
    <source>
        <dbReference type="SAM" id="MobiDB-lite"/>
    </source>
</evidence>
<dbReference type="EMBL" id="ULHB01000020">
    <property type="protein sequence ID" value="SYW76652.1"/>
    <property type="molecule type" value="Genomic_DNA"/>
</dbReference>
<feature type="region of interest" description="Disordered" evidence="5">
    <location>
        <begin position="1"/>
        <end position="272"/>
    </location>
</feature>
<dbReference type="Proteomes" id="UP000658997">
    <property type="component" value="Unassembled WGS sequence"/>
</dbReference>
<keyword evidence="4" id="KW-0539">Nucleus</keyword>
<feature type="compositionally biased region" description="Acidic residues" evidence="5">
    <location>
        <begin position="199"/>
        <end position="209"/>
    </location>
</feature>
<evidence type="ECO:0000259" key="7">
    <source>
        <dbReference type="Pfam" id="PF25121"/>
    </source>
</evidence>
<reference evidence="9" key="3">
    <citation type="submission" date="2018-08" db="EMBL/GenBank/DDBJ databases">
        <authorList>
            <person name="Guldener U."/>
        </authorList>
    </citation>
    <scope>NUCLEOTIDE SEQUENCE</scope>
    <source>
        <strain evidence="9">UB2</strain>
    </source>
</reference>
<dbReference type="OrthoDB" id="431825at2759"/>
<accession>A0A1K0FXW9</accession>
<dbReference type="Pfam" id="PF08159">
    <property type="entry name" value="NUC153"/>
    <property type="match status" value="1"/>
</dbReference>
<comment type="similarity">
    <text evidence="2">Belongs to the ESF1 family.</text>
</comment>
<feature type="compositionally biased region" description="Basic and acidic residues" evidence="5">
    <location>
        <begin position="368"/>
        <end position="378"/>
    </location>
</feature>
<evidence type="ECO:0000313" key="9">
    <source>
        <dbReference type="EMBL" id="SYW76652.1"/>
    </source>
</evidence>
<feature type="compositionally biased region" description="Basic and acidic residues" evidence="5">
    <location>
        <begin position="617"/>
        <end position="636"/>
    </location>
</feature>
<feature type="compositionally biased region" description="Basic and acidic residues" evidence="5">
    <location>
        <begin position="25"/>
        <end position="60"/>
    </location>
</feature>
<evidence type="ECO:0000313" key="8">
    <source>
        <dbReference type="EMBL" id="SAM71624.1"/>
    </source>
</evidence>
<feature type="compositionally biased region" description="Acidic residues" evidence="5">
    <location>
        <begin position="133"/>
        <end position="163"/>
    </location>
</feature>
<feature type="compositionally biased region" description="Basic and acidic residues" evidence="5">
    <location>
        <begin position="82"/>
        <end position="98"/>
    </location>
</feature>
<dbReference type="GO" id="GO:0005730">
    <property type="term" value="C:nucleolus"/>
    <property type="evidence" value="ECO:0007669"/>
    <property type="project" value="UniProtKB-SubCell"/>
</dbReference>
<feature type="compositionally biased region" description="Basic residues" evidence="5">
    <location>
        <begin position="700"/>
        <end position="709"/>
    </location>
</feature>
<feature type="compositionally biased region" description="Basic residues" evidence="5">
    <location>
        <begin position="893"/>
        <end position="905"/>
    </location>
</feature>
<feature type="region of interest" description="Disordered" evidence="5">
    <location>
        <begin position="532"/>
        <end position="749"/>
    </location>
</feature>
<feature type="region of interest" description="Disordered" evidence="5">
    <location>
        <begin position="845"/>
        <end position="905"/>
    </location>
</feature>
<sequence length="905" mass="100924">MAKGGKSSGRGAASFSEAPLTTDPRFARVHTDPRFLKPKRDDTKVVVDERFKGLFEDDTRSKRKKTDKYGRKVGKGKSGADQMKRFYRLENEDLDPAKAMDGSEDEVEDSEDTDGEDAGLVDYARGEGNLESSSEEESSEQSEDDDEDSESENEDEDSEEDDVMIGPSSVIDREKKKRASRAQLDEDEDDDHGLGSDVGEIDLDEDVDEGVYAQLDAQAERAIAEGGIEDDEDDTDAEAASSSRKKDKGKEKARKTNPKSSKNKIPRGDDTHRLAAVNLDWDHVRAKDIYKVFSSIVSPTASVTAAEALQAHRRTTAEGGSSASSSRARAAPAISQVRGKLLYIRVYPSDFGKERMAKEDLEGPPPEIFKDSKRRGGDDDSEDEEKITAKSIVQVDEGGEFDEEALRKYQLDRLRYYYAVATFDSKETARHVYNEIDGTEMERTANVFDLRFVPDGMEFPDGEEGRDAEFRDEATEDIANYKGVDFKTDALRHSRVKLTWDQDDPERSKLTRMVARGGLTKDQLRDDDFKTYLASDTESEPDEDEKAAKKGRDRLRALLNLDGSGEDGGGFGKKGKRNGGAFDDPRHDNEEEEGEMQITFMPGLSEAAAKKSANGKKARDEDETTLEKYLRKQKEKKERKKAARSGTAAADEDAKVKDAKDTDGAIGSTDAGFDDPFFNEDVDMEAALAAEYGEDGPTSKSKKSNKASKKSNTTSAGDSDSDPEQSARQRAQLKDIIGDTNDELTQDGRQHFDMKDILRVESGKDAKRAKLLKRLSKKKQREEEAFQERKGAPLVQDTFEIDAKDERFGALMQDHRFAIDPTHPGFARTKAMQKIMEERRKLLELKSGELEHRARDSVEKDGKENGGDNELFALVEKLKRRNGASDDDAEKQPRKRSKRKSKVSA</sequence>
<keyword evidence="3" id="KW-0175">Coiled coil</keyword>
<feature type="compositionally biased region" description="Acidic residues" evidence="5">
    <location>
        <begin position="227"/>
        <end position="237"/>
    </location>
</feature>
<organism evidence="8 10">
    <name type="scientific">Ustilago bromivora</name>
    <dbReference type="NCBI Taxonomy" id="307758"/>
    <lineage>
        <taxon>Eukaryota</taxon>
        <taxon>Fungi</taxon>
        <taxon>Dikarya</taxon>
        <taxon>Basidiomycota</taxon>
        <taxon>Ustilaginomycotina</taxon>
        <taxon>Ustilaginomycetes</taxon>
        <taxon>Ustilaginales</taxon>
        <taxon>Ustilaginaceae</taxon>
        <taxon>Ustilago</taxon>
    </lineage>
</organism>
<dbReference type="AlphaFoldDB" id="A0A1K0FXW9"/>
<feature type="region of interest" description="Disordered" evidence="5">
    <location>
        <begin position="309"/>
        <end position="331"/>
    </location>
</feature>
<feature type="compositionally biased region" description="Low complexity" evidence="5">
    <location>
        <begin position="321"/>
        <end position="331"/>
    </location>
</feature>
<reference evidence="8" key="2">
    <citation type="submission" date="2016-04" db="EMBL/GenBank/DDBJ databases">
        <authorList>
            <person name="Evans L.H."/>
            <person name="Alamgir A."/>
            <person name="Owens N."/>
            <person name="Weber N.D."/>
            <person name="Virtaneva K."/>
            <person name="Barbian K."/>
            <person name="Babar A."/>
            <person name="Rosenke K."/>
        </authorList>
    </citation>
    <scope>NUCLEOTIDE SEQUENCE</scope>
    <source>
        <strain evidence="8">UB2112</strain>
    </source>
</reference>
<evidence type="ECO:0000256" key="1">
    <source>
        <dbReference type="ARBA" id="ARBA00004604"/>
    </source>
</evidence>
<dbReference type="Proteomes" id="UP000179920">
    <property type="component" value="Chromosome II"/>
</dbReference>
<evidence type="ECO:0000313" key="11">
    <source>
        <dbReference type="Proteomes" id="UP000658997"/>
    </source>
</evidence>
<feature type="compositionally biased region" description="Low complexity" evidence="5">
    <location>
        <begin position="1"/>
        <end position="16"/>
    </location>
</feature>
<dbReference type="InterPro" id="IPR012580">
    <property type="entry name" value="NUC153"/>
</dbReference>
<feature type="compositionally biased region" description="Basic and acidic residues" evidence="5">
    <location>
        <begin position="845"/>
        <end position="866"/>
    </location>
</feature>
<feature type="region of interest" description="Disordered" evidence="5">
    <location>
        <begin position="355"/>
        <end position="387"/>
    </location>
</feature>